<evidence type="ECO:0000313" key="3">
    <source>
        <dbReference type="Proteomes" id="UP001207654"/>
    </source>
</evidence>
<comment type="caution">
    <text evidence="2">The sequence shown here is derived from an EMBL/GenBank/DDBJ whole genome shotgun (WGS) entry which is preliminary data.</text>
</comment>
<sequence>MNRRDCLLTLAALPIAAAATLSPRGARAGVPSTPRTRWLVSASEGLDALCFLGPLSGDPFYARYYSDELAQIVPKLGADIIGTLQQLKASAGSRNVMLGPFLSVVFSAGSTATLAQVRKALDEAEQLLFPGFRASAYWNEKSWAWMIDSRPALQRVLAALAAADFPALRQKVIGDRAERRIAALRQRLAGIDVIAEQERLLGRRLEPAITIELLHFSKPHGIKVIGQRFLTHLDYADEVVIRNAAHEMLHPPFDVESPPIRAALSVLERDPLLARIVTEHNPSFGYTTLEGLFNEDTAEALDQLVSERLGVAKPAGERWRKHDDGMHVLAAGLYGLLKAEGYDKTGGVIQDWLGRAAKDGRLAPASLHAAAASVLKLPKERLWTPPAQGVQTKSPPQ</sequence>
<evidence type="ECO:0000256" key="1">
    <source>
        <dbReference type="SAM" id="SignalP"/>
    </source>
</evidence>
<reference evidence="2 3" key="1">
    <citation type="submission" date="2022-11" db="EMBL/GenBank/DDBJ databases">
        <title>Minimal conservation of predation-associated metabolite biosynthetic gene clusters underscores biosynthetic potential of Myxococcota including descriptions for ten novel species: Archangium lansinium sp. nov., Myxococcus landrumus sp. nov., Nannocystis bai.</title>
        <authorList>
            <person name="Ahearne A."/>
            <person name="Stevens C."/>
            <person name="Phillips K."/>
        </authorList>
    </citation>
    <scope>NUCLEOTIDE SEQUENCE [LARGE SCALE GENOMIC DNA]</scope>
    <source>
        <strain evidence="2 3">MIWBW</strain>
    </source>
</reference>
<proteinExistence type="predicted"/>
<organism evidence="2 3">
    <name type="scientific">Archangium lansingense</name>
    <dbReference type="NCBI Taxonomy" id="2995310"/>
    <lineage>
        <taxon>Bacteria</taxon>
        <taxon>Pseudomonadati</taxon>
        <taxon>Myxococcota</taxon>
        <taxon>Myxococcia</taxon>
        <taxon>Myxococcales</taxon>
        <taxon>Cystobacterineae</taxon>
        <taxon>Archangiaceae</taxon>
        <taxon>Archangium</taxon>
    </lineage>
</organism>
<protein>
    <submittedName>
        <fullName evidence="2">Uncharacterized protein</fullName>
    </submittedName>
</protein>
<feature type="chain" id="PRO_5045563768" evidence="1">
    <location>
        <begin position="29"/>
        <end position="397"/>
    </location>
</feature>
<keyword evidence="3" id="KW-1185">Reference proteome</keyword>
<gene>
    <name evidence="2" type="ORF">OV287_22640</name>
</gene>
<dbReference type="Proteomes" id="UP001207654">
    <property type="component" value="Unassembled WGS sequence"/>
</dbReference>
<name>A0ABT4A8L0_9BACT</name>
<keyword evidence="1" id="KW-0732">Signal</keyword>
<evidence type="ECO:0000313" key="2">
    <source>
        <dbReference type="EMBL" id="MCY1077272.1"/>
    </source>
</evidence>
<dbReference type="EMBL" id="JAPNKA010000001">
    <property type="protein sequence ID" value="MCY1077272.1"/>
    <property type="molecule type" value="Genomic_DNA"/>
</dbReference>
<dbReference type="RefSeq" id="WP_267536117.1">
    <property type="nucleotide sequence ID" value="NZ_JAPNKA010000001.1"/>
</dbReference>
<feature type="signal peptide" evidence="1">
    <location>
        <begin position="1"/>
        <end position="28"/>
    </location>
</feature>
<accession>A0ABT4A8L0</accession>